<evidence type="ECO:0000313" key="1">
    <source>
        <dbReference type="EMBL" id="SFR10201.1"/>
    </source>
</evidence>
<proteinExistence type="predicted"/>
<gene>
    <name evidence="1" type="ORF">SAMN04515673_10616</name>
</gene>
<reference evidence="1 2" key="1">
    <citation type="submission" date="2016-10" db="EMBL/GenBank/DDBJ databases">
        <authorList>
            <person name="de Groot N.N."/>
        </authorList>
    </citation>
    <scope>NUCLEOTIDE SEQUENCE [LARGE SCALE GENOMIC DNA]</scope>
    <source>
        <strain evidence="2">KMM 9023,NRIC 0796,JCM 17311,KCTC 23692</strain>
    </source>
</reference>
<dbReference type="Proteomes" id="UP000199302">
    <property type="component" value="Unassembled WGS sequence"/>
</dbReference>
<keyword evidence="1" id="KW-0808">Transferase</keyword>
<accession>A0A1I6DXZ3</accession>
<dbReference type="GO" id="GO:0016740">
    <property type="term" value="F:transferase activity"/>
    <property type="evidence" value="ECO:0007669"/>
    <property type="project" value="UniProtKB-KW"/>
</dbReference>
<dbReference type="STRING" id="871652.SAMN04515673_10616"/>
<evidence type="ECO:0000313" key="2">
    <source>
        <dbReference type="Proteomes" id="UP000199302"/>
    </source>
</evidence>
<keyword evidence="2" id="KW-1185">Reference proteome</keyword>
<dbReference type="RefSeq" id="WP_092080092.1">
    <property type="nucleotide sequence ID" value="NZ_FOYI01000006.1"/>
</dbReference>
<organism evidence="1 2">
    <name type="scientific">Poseidonocella sedimentorum</name>
    <dbReference type="NCBI Taxonomy" id="871652"/>
    <lineage>
        <taxon>Bacteria</taxon>
        <taxon>Pseudomonadati</taxon>
        <taxon>Pseudomonadota</taxon>
        <taxon>Alphaproteobacteria</taxon>
        <taxon>Rhodobacterales</taxon>
        <taxon>Roseobacteraceae</taxon>
        <taxon>Poseidonocella</taxon>
    </lineage>
</organism>
<dbReference type="AlphaFoldDB" id="A0A1I6DXZ3"/>
<sequence length="404" mass="42430">MVPRILFAWELGANFGHATKITQVAAALRGRADVWVAARDPQAIRAMAPGADIHLLPAPYGPTRRLTKGEAGGANYSGLLLTEGWDAPEGLAARVEAWRGLVDLLRPAAIVAQAAPTAMLAGLGQGIPRVVLGSGYDNPPVADPMPAFDRGTPEAERLAAAQHAQVLEVVNAARARLGEPALPRLSEVFRPDLSLLMTWELADHYAPRGEIEAEPARYLGALATTGTGQAAAWRGNGRPRIFAYLRPGSPSAGAGFGALDHLGPESDIILSAPGIPPGDAKRLRARSVQVFDAPVRLDPLLESCDLGVSHGSNGLSSLMLSHGIPQVGLPGHVEQMLFTRTLARSRLGLGLGGRYGAEEVVALIRRCLGDEAMRQRVAEAAQGLRDPGALDPAETAAESLLALL</sequence>
<dbReference type="SUPFAM" id="SSF53756">
    <property type="entry name" value="UDP-Glycosyltransferase/glycogen phosphorylase"/>
    <property type="match status" value="1"/>
</dbReference>
<name>A0A1I6DXZ3_9RHOB</name>
<protein>
    <submittedName>
        <fullName evidence="1">UDP:flavonoid glycosyltransferase YjiC, YdhE family</fullName>
    </submittedName>
</protein>
<dbReference type="Gene3D" id="3.40.50.2000">
    <property type="entry name" value="Glycogen Phosphorylase B"/>
    <property type="match status" value="2"/>
</dbReference>
<dbReference type="OrthoDB" id="271062at2"/>
<dbReference type="EMBL" id="FOYI01000006">
    <property type="protein sequence ID" value="SFR10201.1"/>
    <property type="molecule type" value="Genomic_DNA"/>
</dbReference>